<keyword evidence="2" id="KW-1185">Reference proteome</keyword>
<organism evidence="1 2">
    <name type="scientific">Nocardioides albidus</name>
    <dbReference type="NCBI Taxonomy" id="1517589"/>
    <lineage>
        <taxon>Bacteria</taxon>
        <taxon>Bacillati</taxon>
        <taxon>Actinomycetota</taxon>
        <taxon>Actinomycetes</taxon>
        <taxon>Propionibacteriales</taxon>
        <taxon>Nocardioidaceae</taxon>
        <taxon>Nocardioides</taxon>
    </lineage>
</organism>
<evidence type="ECO:0000313" key="1">
    <source>
        <dbReference type="EMBL" id="TNM44180.1"/>
    </source>
</evidence>
<protein>
    <submittedName>
        <fullName evidence="1">Hemagglutinin</fullName>
    </submittedName>
</protein>
<reference evidence="1 2" key="1">
    <citation type="journal article" date="2016" name="Int. J. Syst. Evol. Microbiol.">
        <title>Nocardioides albidus sp. nov., an actinobacterium isolated from garden soil.</title>
        <authorList>
            <person name="Singh H."/>
            <person name="Du J."/>
            <person name="Trinh H."/>
            <person name="Won K."/>
            <person name="Yang J.E."/>
            <person name="Yin C."/>
            <person name="Kook M."/>
            <person name="Yi T.H."/>
        </authorList>
    </citation>
    <scope>NUCLEOTIDE SEQUENCE [LARGE SCALE GENOMIC DNA]</scope>
    <source>
        <strain evidence="1 2">CCTCC AB 2015297</strain>
    </source>
</reference>
<sequence length="627" mass="64245">MASLVPGSARAEDLNDGPYTVGDGIIPDAGAQLLDDVNGSVKELGPKNASSTKIGVIHSAPLPMLDKTNPNAQVDLDEAYLDMQRDANGHDWVYFGWKRDSNTGSGFISFEFMKDGTPAGCANYATSEANLIANCNPWRNRRAGDFLILWDQQGGSTTLYKRVWSGTYPNLTLSASQPISNGAARYGGGGFFGEAAVDITAEGLSPAGACVSFANVIPSTVTGNSDTADYKDTILAALQPESNCVATIATTPRSAGGPIPAAGVSIGTGVVAVHDRATISMTGGSVNGSGAIEFYLCKMASPFNGTNTCTAGGTAVGTTNLANAPFPQTVDSPTAYLTSVGDYCWYTEWDGDAAQGIAKATDASAGECFKVTPATPTIDSTTASASGVLGTEVSDTAVLSGTATKPLSPVIRTTAPTAAELDAAKATGTITYRLYDSTCSTVVRTVTSTVSGNGSYPSPNVSPTVGVGTYHWRVTYGGDSPNTLASAEHNTTCSDTNEDVTITDVPSTMTTAQTWVPRDSATITAPAGSGDLNGTVTFKLFSGDHCNIGEPDLEALFTASQTITDGTATGAGTTVNSGNAPAQSTSGSYSWLVDYDSTNPAQRDIAPSCHETSALTITNGGSVSSTP</sequence>
<dbReference type="AlphaFoldDB" id="A0A5C4W7L0"/>
<gene>
    <name evidence="1" type="ORF">FHP29_05590</name>
</gene>
<dbReference type="OrthoDB" id="3764858at2"/>
<dbReference type="Proteomes" id="UP000313231">
    <property type="component" value="Unassembled WGS sequence"/>
</dbReference>
<name>A0A5C4W7L0_9ACTN</name>
<evidence type="ECO:0000313" key="2">
    <source>
        <dbReference type="Proteomes" id="UP000313231"/>
    </source>
</evidence>
<proteinExistence type="predicted"/>
<dbReference type="RefSeq" id="WP_139621861.1">
    <property type="nucleotide sequence ID" value="NZ_VDMP01000018.1"/>
</dbReference>
<comment type="caution">
    <text evidence="1">The sequence shown here is derived from an EMBL/GenBank/DDBJ whole genome shotgun (WGS) entry which is preliminary data.</text>
</comment>
<accession>A0A5C4W7L0</accession>
<dbReference type="EMBL" id="VDMP01000018">
    <property type="protein sequence ID" value="TNM44180.1"/>
    <property type="molecule type" value="Genomic_DNA"/>
</dbReference>